<gene>
    <name evidence="4" type="ORF">MSZNOR_4070</name>
</gene>
<reference evidence="4 5" key="1">
    <citation type="submission" date="2023-03" db="EMBL/GenBank/DDBJ databases">
        <authorList>
            <person name="Pearce D."/>
        </authorList>
    </citation>
    <scope>NUCLEOTIDE SEQUENCE [LARGE SCALE GENOMIC DNA]</scope>
    <source>
        <strain evidence="4">Msz</strain>
    </source>
</reference>
<dbReference type="Proteomes" id="UP001162030">
    <property type="component" value="Chromosome"/>
</dbReference>
<keyword evidence="2" id="KW-0186">Copper</keyword>
<keyword evidence="5" id="KW-1185">Reference proteome</keyword>
<dbReference type="InterPro" id="IPR014756">
    <property type="entry name" value="Ig_E-set"/>
</dbReference>
<evidence type="ECO:0000256" key="1">
    <source>
        <dbReference type="ARBA" id="ARBA00022729"/>
    </source>
</evidence>
<evidence type="ECO:0000313" key="4">
    <source>
        <dbReference type="EMBL" id="CAI8932414.1"/>
    </source>
</evidence>
<evidence type="ECO:0000259" key="3">
    <source>
        <dbReference type="Pfam" id="PF04234"/>
    </source>
</evidence>
<dbReference type="Pfam" id="PF04234">
    <property type="entry name" value="CopC"/>
    <property type="match status" value="1"/>
</dbReference>
<dbReference type="InterPro" id="IPR007348">
    <property type="entry name" value="CopC_dom"/>
</dbReference>
<accession>A0ABM9I6Y2</accession>
<evidence type="ECO:0000256" key="2">
    <source>
        <dbReference type="ARBA" id="ARBA00023008"/>
    </source>
</evidence>
<keyword evidence="1" id="KW-0732">Signal</keyword>
<dbReference type="RefSeq" id="WP_235726529.1">
    <property type="nucleotide sequence ID" value="NZ_OX458333.1"/>
</dbReference>
<evidence type="ECO:0000313" key="5">
    <source>
        <dbReference type="Proteomes" id="UP001162030"/>
    </source>
</evidence>
<name>A0ABM9I6Y2_9GAMM</name>
<feature type="domain" description="CopC" evidence="3">
    <location>
        <begin position="32"/>
        <end position="125"/>
    </location>
</feature>
<dbReference type="InterPro" id="IPR014755">
    <property type="entry name" value="Cu-Rt/internalin_Ig-like"/>
</dbReference>
<dbReference type="SUPFAM" id="SSF81296">
    <property type="entry name" value="E set domains"/>
    <property type="match status" value="1"/>
</dbReference>
<proteinExistence type="predicted"/>
<organism evidence="4 5">
    <name type="scientific">Methylocaldum szegediense</name>
    <dbReference type="NCBI Taxonomy" id="73780"/>
    <lineage>
        <taxon>Bacteria</taxon>
        <taxon>Pseudomonadati</taxon>
        <taxon>Pseudomonadota</taxon>
        <taxon>Gammaproteobacteria</taxon>
        <taxon>Methylococcales</taxon>
        <taxon>Methylococcaceae</taxon>
        <taxon>Methylocaldum</taxon>
    </lineage>
</organism>
<protein>
    <submittedName>
        <fullName evidence="4">CopC domain-containing protein</fullName>
    </submittedName>
</protein>
<dbReference type="EMBL" id="OX458333">
    <property type="protein sequence ID" value="CAI8932414.1"/>
    <property type="molecule type" value="Genomic_DNA"/>
</dbReference>
<sequence>MHHPIVSRRTKFVALLFSVCMLLAYGERLSAHAVVTESSLTKNPIRPNHATTVVLFFNSNVELPLSRVFLVTKGDIYHPVEIAKGKKPGEVHIKVPALDPGEYALKYKVFAADGHFTENVIRFHVSEPR</sequence>
<dbReference type="Gene3D" id="2.60.40.1220">
    <property type="match status" value="1"/>
</dbReference>